<evidence type="ECO:0000313" key="2">
    <source>
        <dbReference type="EMBL" id="KAK9942521.1"/>
    </source>
</evidence>
<dbReference type="PANTHER" id="PTHR36062">
    <property type="entry name" value="OS01G0687300 PROTEIN"/>
    <property type="match status" value="1"/>
</dbReference>
<dbReference type="AlphaFoldDB" id="A0AAW1Y211"/>
<gene>
    <name evidence="2" type="ORF">M0R45_008183</name>
</gene>
<feature type="compositionally biased region" description="Basic and acidic residues" evidence="1">
    <location>
        <begin position="9"/>
        <end position="19"/>
    </location>
</feature>
<reference evidence="2 3" key="1">
    <citation type="journal article" date="2023" name="G3 (Bethesda)">
        <title>A chromosome-length genome assembly and annotation of blackberry (Rubus argutus, cv. 'Hillquist').</title>
        <authorList>
            <person name="Bruna T."/>
            <person name="Aryal R."/>
            <person name="Dudchenko O."/>
            <person name="Sargent D.J."/>
            <person name="Mead D."/>
            <person name="Buti M."/>
            <person name="Cavallini A."/>
            <person name="Hytonen T."/>
            <person name="Andres J."/>
            <person name="Pham M."/>
            <person name="Weisz D."/>
            <person name="Mascagni F."/>
            <person name="Usai G."/>
            <person name="Natali L."/>
            <person name="Bassil N."/>
            <person name="Fernandez G.E."/>
            <person name="Lomsadze A."/>
            <person name="Armour M."/>
            <person name="Olukolu B."/>
            <person name="Poorten T."/>
            <person name="Britton C."/>
            <person name="Davik J."/>
            <person name="Ashrafi H."/>
            <person name="Aiden E.L."/>
            <person name="Borodovsky M."/>
            <person name="Worthington M."/>
        </authorList>
    </citation>
    <scope>NUCLEOTIDE SEQUENCE [LARGE SCALE GENOMIC DNA]</scope>
    <source>
        <strain evidence="2">PI 553951</strain>
    </source>
</reference>
<evidence type="ECO:0000256" key="1">
    <source>
        <dbReference type="SAM" id="MobiDB-lite"/>
    </source>
</evidence>
<organism evidence="2 3">
    <name type="scientific">Rubus argutus</name>
    <name type="common">Southern blackberry</name>
    <dbReference type="NCBI Taxonomy" id="59490"/>
    <lineage>
        <taxon>Eukaryota</taxon>
        <taxon>Viridiplantae</taxon>
        <taxon>Streptophyta</taxon>
        <taxon>Embryophyta</taxon>
        <taxon>Tracheophyta</taxon>
        <taxon>Spermatophyta</taxon>
        <taxon>Magnoliopsida</taxon>
        <taxon>eudicotyledons</taxon>
        <taxon>Gunneridae</taxon>
        <taxon>Pentapetalae</taxon>
        <taxon>rosids</taxon>
        <taxon>fabids</taxon>
        <taxon>Rosales</taxon>
        <taxon>Rosaceae</taxon>
        <taxon>Rosoideae</taxon>
        <taxon>Rosoideae incertae sedis</taxon>
        <taxon>Rubus</taxon>
    </lineage>
</organism>
<protein>
    <submittedName>
        <fullName evidence="2">Uncharacterized protein</fullName>
    </submittedName>
</protein>
<dbReference type="PANTHER" id="PTHR36062:SF1">
    <property type="entry name" value="OS01G0687300 PROTEIN"/>
    <property type="match status" value="1"/>
</dbReference>
<dbReference type="Proteomes" id="UP001457282">
    <property type="component" value="Unassembled WGS sequence"/>
</dbReference>
<feature type="region of interest" description="Disordered" evidence="1">
    <location>
        <begin position="1"/>
        <end position="34"/>
    </location>
</feature>
<name>A0AAW1Y211_RUBAR</name>
<accession>A0AAW1Y211</accession>
<feature type="compositionally biased region" description="Polar residues" evidence="1">
    <location>
        <begin position="127"/>
        <end position="148"/>
    </location>
</feature>
<keyword evidence="3" id="KW-1185">Reference proteome</keyword>
<sequence length="385" mass="41798">MTICAAAADAEKESSKGHPEYSQTTPFQFPRKTGINLSEGGHMFGETSVSTKLKGKCELVVSPEHAFPVQTGLKLLPYRSSTDSEEGDVREVKRHAIKLDGESSSETDTMDMDVFQFQDNLLLGVASSPTNEHTKGGQKSPTSRSAFTSAREEDGGRPPFTKLPDMNQELPALASSADERETSTSRTQSLDVEHLLCQAEQPTNSKSSASPDGAQALEPSYRWVKRFKLSASHSACGSKSTKMGGASSHEKVNAFSNKNMKCSATNSEPAMGRFHGKEQMALDQNPMLLRNGESSTSDSATTSQTITLSHPWIRRWSHKVAAPHKNSEAAAVFQPQCSNATLDQFRKKKFPSVAAMALMGKAMNGFSPCEFAKKGSFVVWNTKGF</sequence>
<dbReference type="EMBL" id="JBEDUW010000002">
    <property type="protein sequence ID" value="KAK9942521.1"/>
    <property type="molecule type" value="Genomic_DNA"/>
</dbReference>
<evidence type="ECO:0000313" key="3">
    <source>
        <dbReference type="Proteomes" id="UP001457282"/>
    </source>
</evidence>
<proteinExistence type="predicted"/>
<comment type="caution">
    <text evidence="2">The sequence shown here is derived from an EMBL/GenBank/DDBJ whole genome shotgun (WGS) entry which is preliminary data.</text>
</comment>
<feature type="region of interest" description="Disordered" evidence="1">
    <location>
        <begin position="127"/>
        <end position="166"/>
    </location>
</feature>
<dbReference type="GO" id="GO:0010099">
    <property type="term" value="P:regulation of photomorphogenesis"/>
    <property type="evidence" value="ECO:0007669"/>
    <property type="project" value="InterPro"/>
</dbReference>
<dbReference type="InterPro" id="IPR037476">
    <property type="entry name" value="PCH1"/>
</dbReference>